<dbReference type="PANTHER" id="PTHR37415">
    <property type="entry name" value="EFF-1A"/>
    <property type="match status" value="1"/>
</dbReference>
<keyword evidence="1" id="KW-1133">Transmembrane helix</keyword>
<dbReference type="AlphaFoldDB" id="A0ABD6ECN1"/>
<keyword evidence="2" id="KW-0732">Signal</keyword>
<dbReference type="Proteomes" id="UP001608902">
    <property type="component" value="Unassembled WGS sequence"/>
</dbReference>
<accession>A0ABD6ECN1</accession>
<protein>
    <submittedName>
        <fullName evidence="3">Uncharacterized protein</fullName>
    </submittedName>
</protein>
<gene>
    <name evidence="3" type="ORF">AB6A40_004442</name>
</gene>
<proteinExistence type="predicted"/>
<evidence type="ECO:0000256" key="2">
    <source>
        <dbReference type="SAM" id="SignalP"/>
    </source>
</evidence>
<feature type="signal peptide" evidence="2">
    <location>
        <begin position="1"/>
        <end position="21"/>
    </location>
</feature>
<keyword evidence="4" id="KW-1185">Reference proteome</keyword>
<keyword evidence="1" id="KW-0472">Membrane</keyword>
<keyword evidence="1" id="KW-0812">Transmembrane</keyword>
<evidence type="ECO:0000313" key="3">
    <source>
        <dbReference type="EMBL" id="MFH4977733.1"/>
    </source>
</evidence>
<organism evidence="3 4">
    <name type="scientific">Gnathostoma spinigerum</name>
    <dbReference type="NCBI Taxonomy" id="75299"/>
    <lineage>
        <taxon>Eukaryota</taxon>
        <taxon>Metazoa</taxon>
        <taxon>Ecdysozoa</taxon>
        <taxon>Nematoda</taxon>
        <taxon>Chromadorea</taxon>
        <taxon>Rhabditida</taxon>
        <taxon>Spirurina</taxon>
        <taxon>Gnathostomatomorpha</taxon>
        <taxon>Gnathostomatoidea</taxon>
        <taxon>Gnathostomatidae</taxon>
        <taxon>Gnathostoma</taxon>
    </lineage>
</organism>
<reference evidence="3 4" key="1">
    <citation type="submission" date="2024-08" db="EMBL/GenBank/DDBJ databases">
        <title>Gnathostoma spinigerum genome.</title>
        <authorList>
            <person name="Gonzalez-Bertolin B."/>
            <person name="Monzon S."/>
            <person name="Zaballos A."/>
            <person name="Jimenez P."/>
            <person name="Dekumyoy P."/>
            <person name="Varona S."/>
            <person name="Cuesta I."/>
            <person name="Sumanam S."/>
            <person name="Adisakwattana P."/>
            <person name="Gasser R.B."/>
            <person name="Hernandez-Gonzalez A."/>
            <person name="Young N.D."/>
            <person name="Perteguer M.J."/>
        </authorList>
    </citation>
    <scope>NUCLEOTIDE SEQUENCE [LARGE SCALE GENOMIC DNA]</scope>
    <source>
        <strain evidence="3">AL3</strain>
        <tissue evidence="3">Liver</tissue>
    </source>
</reference>
<comment type="caution">
    <text evidence="3">The sequence shown here is derived from an EMBL/GenBank/DDBJ whole genome shotgun (WGS) entry which is preliminary data.</text>
</comment>
<dbReference type="PANTHER" id="PTHR37415:SF1">
    <property type="entry name" value="CELL FUSION PROTEIN AFF-1"/>
    <property type="match status" value="1"/>
</dbReference>
<name>A0ABD6ECN1_9BILA</name>
<evidence type="ECO:0000313" key="4">
    <source>
        <dbReference type="Proteomes" id="UP001608902"/>
    </source>
</evidence>
<sequence length="559" mass="62998">MHAPSASASQVLLVGALLAHGYFVYTLDELHCTHTASMQTSTEEMGNSGREIQSRHVALVELSLKETICLNFTESQTSELHAIEFLRLEQRFPVLATYQFAIPQLSSSCICDCAGAEQYCSVETHRYKNCTKGALCYRTYHPYQSNSGCLTSAMSTVCCEITINPFIGRKYTAVKLEQPDSVVILMHRIYERTNNRWIQSTIKEIDVLINKGSAKIDDFDNHEIEIRVASGRAIRHMADGMYYFSDDDRHLMRGARINDPSESDIHKLGWLRSERGQWSFRNGAVKISDAQHITVESCKGQKYLTQYNADYYVINNEDITQLDMGYAVEDSSWVDAVKIGDGDRTVNVVHGEGVAVRITLTSRKRPLIVHHSSQLIDFNGSIQMDQRSNRYLNLSVEGGKGTLIGYVHQNEEKTKTEWSFSMELGVTLRPTFLATVGGIPPDISSDRFVCIHPAGDMNAEICHWLSYEALPLPESRVARHWLISYGECPGCNERGFDNFLSKLDPREWLNGFGSTTELVTCLLEITIIIAAFLMSLFICTKCIVPLMRWLICIAKPPIK</sequence>
<dbReference type="Gene3D" id="2.60.40.3980">
    <property type="entry name" value="Cell-cell fusogen EFF/AFF, domain 3"/>
    <property type="match status" value="1"/>
</dbReference>
<dbReference type="Pfam" id="PF14884">
    <property type="entry name" value="EFF-AFF"/>
    <property type="match status" value="1"/>
</dbReference>
<dbReference type="EMBL" id="JBGFUD010002565">
    <property type="protein sequence ID" value="MFH4977733.1"/>
    <property type="molecule type" value="Genomic_DNA"/>
</dbReference>
<dbReference type="InterPro" id="IPR029213">
    <property type="entry name" value="Fusogen_EFF/AFF"/>
</dbReference>
<dbReference type="Gene3D" id="2.60.98.60">
    <property type="entry name" value="Cell-cell fusogen EFF/AFF, domain 1"/>
    <property type="match status" value="1"/>
</dbReference>
<evidence type="ECO:0000256" key="1">
    <source>
        <dbReference type="SAM" id="Phobius"/>
    </source>
</evidence>
<feature type="transmembrane region" description="Helical" evidence="1">
    <location>
        <begin position="525"/>
        <end position="551"/>
    </location>
</feature>
<feature type="chain" id="PRO_5044834708" evidence="2">
    <location>
        <begin position="22"/>
        <end position="559"/>
    </location>
</feature>
<dbReference type="InterPro" id="IPR043076">
    <property type="entry name" value="Fusogen_EFF/AFF_dom3"/>
</dbReference>